<evidence type="ECO:0000256" key="1">
    <source>
        <dbReference type="SAM" id="Phobius"/>
    </source>
</evidence>
<evidence type="ECO:0000313" key="2">
    <source>
        <dbReference type="EMBL" id="MBK3495460.1"/>
    </source>
</evidence>
<keyword evidence="1" id="KW-0812">Transmembrane</keyword>
<proteinExistence type="predicted"/>
<dbReference type="PROSITE" id="PS51257">
    <property type="entry name" value="PROKAR_LIPOPROTEIN"/>
    <property type="match status" value="1"/>
</dbReference>
<dbReference type="Proteomes" id="UP000618943">
    <property type="component" value="Unassembled WGS sequence"/>
</dbReference>
<comment type="caution">
    <text evidence="2">The sequence shown here is derived from an EMBL/GenBank/DDBJ whole genome shotgun (WGS) entry which is preliminary data.</text>
</comment>
<sequence length="213" mass="24546">MHLFKLTMIYLTAIIACTFLLMMEVPTITVSILLSIYIFGLIMFPQYNIALWSNNISKIDRFVTKNRTKPTFAYPYAVAHESLEEQKLGLQKMLNKYKQPIVQHNYRSVLAALNKDFEGALAEAKQIPKEPIRSYNIAHTEVFLGNIDAAKALIPKLTKPWMPHAIEGLIAYEQHDLRTFEKESEAAIAKARGIQKHVLFYTFKGRKEHFMVK</sequence>
<name>A0ABS1H7T4_9BACL</name>
<keyword evidence="1" id="KW-1133">Transmembrane helix</keyword>
<dbReference type="EMBL" id="JAEOAH010000015">
    <property type="protein sequence ID" value="MBK3495460.1"/>
    <property type="molecule type" value="Genomic_DNA"/>
</dbReference>
<gene>
    <name evidence="2" type="ORF">JFL43_11475</name>
</gene>
<protein>
    <submittedName>
        <fullName evidence="2">Uncharacterized protein</fullName>
    </submittedName>
</protein>
<dbReference type="RefSeq" id="WP_200749154.1">
    <property type="nucleotide sequence ID" value="NZ_JAEOAH010000015.1"/>
</dbReference>
<evidence type="ECO:0000313" key="3">
    <source>
        <dbReference type="Proteomes" id="UP000618943"/>
    </source>
</evidence>
<keyword evidence="1" id="KW-0472">Membrane</keyword>
<organism evidence="2 3">
    <name type="scientific">Viridibacillus soli</name>
    <dbReference type="NCBI Taxonomy" id="2798301"/>
    <lineage>
        <taxon>Bacteria</taxon>
        <taxon>Bacillati</taxon>
        <taxon>Bacillota</taxon>
        <taxon>Bacilli</taxon>
        <taxon>Bacillales</taxon>
        <taxon>Caryophanaceae</taxon>
        <taxon>Viridibacillus</taxon>
    </lineage>
</organism>
<feature type="transmembrane region" description="Helical" evidence="1">
    <location>
        <begin position="32"/>
        <end position="52"/>
    </location>
</feature>
<accession>A0ABS1H7T4</accession>
<reference evidence="2 3" key="1">
    <citation type="submission" date="2020-12" db="EMBL/GenBank/DDBJ databases">
        <title>YIM B01967 draft genome.</title>
        <authorList>
            <person name="Yan X."/>
        </authorList>
    </citation>
    <scope>NUCLEOTIDE SEQUENCE [LARGE SCALE GENOMIC DNA]</scope>
    <source>
        <strain evidence="2 3">YIM B01967</strain>
    </source>
</reference>
<feature type="transmembrane region" description="Helical" evidence="1">
    <location>
        <begin position="7"/>
        <end position="26"/>
    </location>
</feature>
<keyword evidence="3" id="KW-1185">Reference proteome</keyword>